<comment type="caution">
    <text evidence="3">The sequence shown here is derived from an EMBL/GenBank/DDBJ whole genome shotgun (WGS) entry which is preliminary data.</text>
</comment>
<keyword evidence="2" id="KW-1133">Transmembrane helix</keyword>
<feature type="region of interest" description="Disordered" evidence="1">
    <location>
        <begin position="189"/>
        <end position="227"/>
    </location>
</feature>
<sequence length="637" mass="66060">MLSIGPYVVVREISTRTAASLGARGKTYRATDRLTGIPVLLHHLPALSGLPTLPAHPALLPFTDIVVQAGEAYLVTELPPNAVPAREPLQAARGALLALAVLHEQGLAHGGIDAAQLWSVDGPVRLAGGGRHALGGEFTVARDLHDLAATLSDLGLGDLGALPPVVASLQTSPDGLDARRVLALLAEEAPSHSPSPAAPGSEPRGVKFQSRDLAPAAPGGTLPNLNPLSLLNPSAPLPQTPSFVTEAVLTSVHEPRRSSTDPGAPAPPLPFTLDMDQWHLPDYIDTSARVPAAGDAVAGNTVAGIPTVVPAGEATPASTASLEWSQVERPLHQSPTPEVNSTPDLTPPPPEEHGVVRQGRQVKAAASQALQRLKTDGQRLRHLQEVRRDEVAAQLAGGGEPGSGLEAPNLNGLARAEALPAEGQAPQVAETPQERRRREHEARVQEAALAAQLAQTRGTAPPTSSPPGPSHAAPSHAESASAQDEPALPPRQLKGMKMRWDEKTASWQRVTGEGGRDVTARPAWLLPALLGLVLLLGLLVWGLSRRPAAARAAPAAAGQCCTVSFRVSGGGQASISILNTTSRGRWAPGEVIGKVPDTLNLPGPGQYKLGVTSEGFSPANVDVTVPTSQPVTIRLGP</sequence>
<dbReference type="AlphaFoldDB" id="A0A418VBI5"/>
<accession>A0A418VBI5</accession>
<evidence type="ECO:0008006" key="5">
    <source>
        <dbReference type="Google" id="ProtNLM"/>
    </source>
</evidence>
<evidence type="ECO:0000256" key="1">
    <source>
        <dbReference type="SAM" id="MobiDB-lite"/>
    </source>
</evidence>
<proteinExistence type="predicted"/>
<evidence type="ECO:0000313" key="4">
    <source>
        <dbReference type="Proteomes" id="UP000286287"/>
    </source>
</evidence>
<dbReference type="OrthoDB" id="74300at2"/>
<feature type="compositionally biased region" description="Low complexity" evidence="1">
    <location>
        <begin position="189"/>
        <end position="203"/>
    </location>
</feature>
<dbReference type="InterPro" id="IPR011009">
    <property type="entry name" value="Kinase-like_dom_sf"/>
</dbReference>
<reference evidence="3 4" key="1">
    <citation type="submission" date="2018-09" db="EMBL/GenBank/DDBJ databases">
        <authorList>
            <person name="Zhu H."/>
        </authorList>
    </citation>
    <scope>NUCLEOTIDE SEQUENCE [LARGE SCALE GENOMIC DNA]</scope>
    <source>
        <strain evidence="3 4">K2S05-167</strain>
    </source>
</reference>
<evidence type="ECO:0000256" key="2">
    <source>
        <dbReference type="SAM" id="Phobius"/>
    </source>
</evidence>
<feature type="compositionally biased region" description="Low complexity" evidence="1">
    <location>
        <begin position="217"/>
        <end position="227"/>
    </location>
</feature>
<dbReference type="SUPFAM" id="SSF56112">
    <property type="entry name" value="Protein kinase-like (PK-like)"/>
    <property type="match status" value="1"/>
</dbReference>
<protein>
    <recommendedName>
        <fullName evidence="5">PEGA domain-containing protein</fullName>
    </recommendedName>
</protein>
<dbReference type="EMBL" id="QYUJ01000014">
    <property type="protein sequence ID" value="RJF73505.1"/>
    <property type="molecule type" value="Genomic_DNA"/>
</dbReference>
<dbReference type="RefSeq" id="WP_119766254.1">
    <property type="nucleotide sequence ID" value="NZ_QYUJ01000014.1"/>
</dbReference>
<feature type="transmembrane region" description="Helical" evidence="2">
    <location>
        <begin position="524"/>
        <end position="543"/>
    </location>
</feature>
<feature type="compositionally biased region" description="Polar residues" evidence="1">
    <location>
        <begin position="333"/>
        <end position="344"/>
    </location>
</feature>
<gene>
    <name evidence="3" type="ORF">D3875_20115</name>
</gene>
<keyword evidence="2" id="KW-0812">Transmembrane</keyword>
<feature type="region of interest" description="Disordered" evidence="1">
    <location>
        <begin position="419"/>
        <end position="497"/>
    </location>
</feature>
<feature type="region of interest" description="Disordered" evidence="1">
    <location>
        <begin position="314"/>
        <end position="362"/>
    </location>
</feature>
<dbReference type="Proteomes" id="UP000286287">
    <property type="component" value="Unassembled WGS sequence"/>
</dbReference>
<keyword evidence="4" id="KW-1185">Reference proteome</keyword>
<keyword evidence="2" id="KW-0472">Membrane</keyword>
<name>A0A418VBI5_9DEIO</name>
<organism evidence="3 4">
    <name type="scientific">Deinococcus cavernae</name>
    <dbReference type="NCBI Taxonomy" id="2320857"/>
    <lineage>
        <taxon>Bacteria</taxon>
        <taxon>Thermotogati</taxon>
        <taxon>Deinococcota</taxon>
        <taxon>Deinococci</taxon>
        <taxon>Deinococcales</taxon>
        <taxon>Deinococcaceae</taxon>
        <taxon>Deinococcus</taxon>
    </lineage>
</organism>
<feature type="compositionally biased region" description="Low complexity" evidence="1">
    <location>
        <begin position="470"/>
        <end position="482"/>
    </location>
</feature>
<feature type="compositionally biased region" description="Basic and acidic residues" evidence="1">
    <location>
        <begin position="432"/>
        <end position="444"/>
    </location>
</feature>
<evidence type="ECO:0000313" key="3">
    <source>
        <dbReference type="EMBL" id="RJF73505.1"/>
    </source>
</evidence>
<feature type="compositionally biased region" description="Low complexity" evidence="1">
    <location>
        <begin position="447"/>
        <end position="462"/>
    </location>
</feature>